<dbReference type="CDD" id="cd00586">
    <property type="entry name" value="4HBT"/>
    <property type="match status" value="1"/>
</dbReference>
<keyword evidence="2" id="KW-1185">Reference proteome</keyword>
<dbReference type="SUPFAM" id="SSF54637">
    <property type="entry name" value="Thioesterase/thiol ester dehydrase-isomerase"/>
    <property type="match status" value="1"/>
</dbReference>
<protein>
    <submittedName>
        <fullName evidence="1">Acyl-CoA thioesterase</fullName>
        <ecNumber evidence="1">3.1.2.-</ecNumber>
    </submittedName>
</protein>
<dbReference type="Proteomes" id="UP001176806">
    <property type="component" value="Unassembled WGS sequence"/>
</dbReference>
<proteinExistence type="predicted"/>
<accession>A0ABT8WMN2</accession>
<reference evidence="1" key="1">
    <citation type="submission" date="2023-07" db="EMBL/GenBank/DDBJ databases">
        <title>Two novel species in the genus Flavivirga.</title>
        <authorList>
            <person name="Kwon K."/>
        </authorList>
    </citation>
    <scope>NUCLEOTIDE SEQUENCE</scope>
    <source>
        <strain evidence="1">KACC 14158</strain>
    </source>
</reference>
<dbReference type="EMBL" id="JAUOEL010000003">
    <property type="protein sequence ID" value="MDO5974416.1"/>
    <property type="molecule type" value="Genomic_DNA"/>
</dbReference>
<evidence type="ECO:0000313" key="1">
    <source>
        <dbReference type="EMBL" id="MDO5974416.1"/>
    </source>
</evidence>
<name>A0ABT8WMN2_9FLAO</name>
<gene>
    <name evidence="1" type="ORF">Q4Q40_09490</name>
</gene>
<keyword evidence="1" id="KW-0378">Hydrolase</keyword>
<dbReference type="InterPro" id="IPR029069">
    <property type="entry name" value="HotDog_dom_sf"/>
</dbReference>
<dbReference type="Pfam" id="PF13279">
    <property type="entry name" value="4HBT_2"/>
    <property type="match status" value="1"/>
</dbReference>
<dbReference type="Gene3D" id="3.10.129.10">
    <property type="entry name" value="Hotdog Thioesterase"/>
    <property type="match status" value="1"/>
</dbReference>
<sequence length="149" mass="17436">MPMIYTPQGACFEYRFKTTFEETNLVGNIYFANYVLWQGKCREMFLYETCPDVIKDINNGLSLITLDLSVQYISQLFAFDNVVMHMFLEAQSPSRLLMHFKYYKEENEALVLVCEGTQATASMREENGKMVSVPFPESMFDVFEEYEIM</sequence>
<comment type="caution">
    <text evidence="1">The sequence shown here is derived from an EMBL/GenBank/DDBJ whole genome shotgun (WGS) entry which is preliminary data.</text>
</comment>
<dbReference type="GO" id="GO:0016787">
    <property type="term" value="F:hydrolase activity"/>
    <property type="evidence" value="ECO:0007669"/>
    <property type="project" value="UniProtKB-KW"/>
</dbReference>
<evidence type="ECO:0000313" key="2">
    <source>
        <dbReference type="Proteomes" id="UP001176806"/>
    </source>
</evidence>
<organism evidence="1 2">
    <name type="scientific">Flavivirga jejuensis</name>
    <dbReference type="NCBI Taxonomy" id="870487"/>
    <lineage>
        <taxon>Bacteria</taxon>
        <taxon>Pseudomonadati</taxon>
        <taxon>Bacteroidota</taxon>
        <taxon>Flavobacteriia</taxon>
        <taxon>Flavobacteriales</taxon>
        <taxon>Flavobacteriaceae</taxon>
        <taxon>Flavivirga</taxon>
    </lineage>
</organism>
<dbReference type="EC" id="3.1.2.-" evidence="1"/>
<dbReference type="RefSeq" id="WP_303301557.1">
    <property type="nucleotide sequence ID" value="NZ_BAABDA010000050.1"/>
</dbReference>